<keyword evidence="4" id="KW-1185">Reference proteome</keyword>
<dbReference type="PROSITE" id="PS51885">
    <property type="entry name" value="NEPRILYSIN"/>
    <property type="match status" value="1"/>
</dbReference>
<dbReference type="AlphaFoldDB" id="A0A915I233"/>
<evidence type="ECO:0000256" key="2">
    <source>
        <dbReference type="SAM" id="SignalP"/>
    </source>
</evidence>
<organism evidence="4 5">
    <name type="scientific">Romanomermis culicivorax</name>
    <name type="common">Nematode worm</name>
    <dbReference type="NCBI Taxonomy" id="13658"/>
    <lineage>
        <taxon>Eukaryota</taxon>
        <taxon>Metazoa</taxon>
        <taxon>Ecdysozoa</taxon>
        <taxon>Nematoda</taxon>
        <taxon>Enoplea</taxon>
        <taxon>Dorylaimia</taxon>
        <taxon>Mermithida</taxon>
        <taxon>Mermithoidea</taxon>
        <taxon>Mermithidae</taxon>
        <taxon>Romanomermis</taxon>
    </lineage>
</organism>
<name>A0A915I233_ROMCU</name>
<dbReference type="Gene3D" id="1.10.1380.10">
    <property type="entry name" value="Neutral endopeptidase , domain2"/>
    <property type="match status" value="1"/>
</dbReference>
<accession>A0A915I233</accession>
<protein>
    <submittedName>
        <fullName evidence="5">Peptidase M13 N-terminal domain-containing protein</fullName>
    </submittedName>
</protein>
<dbReference type="InterPro" id="IPR042089">
    <property type="entry name" value="Peptidase_M13_dom_2"/>
</dbReference>
<dbReference type="SUPFAM" id="SSF55486">
    <property type="entry name" value="Metalloproteases ('zincins'), catalytic domain"/>
    <property type="match status" value="1"/>
</dbReference>
<keyword evidence="2" id="KW-0732">Signal</keyword>
<proteinExistence type="inferred from homology"/>
<feature type="chain" id="PRO_5036895285" evidence="2">
    <location>
        <begin position="22"/>
        <end position="142"/>
    </location>
</feature>
<evidence type="ECO:0000313" key="5">
    <source>
        <dbReference type="WBParaSite" id="nRc.2.0.1.t08192-RA"/>
    </source>
</evidence>
<reference evidence="5" key="1">
    <citation type="submission" date="2022-11" db="UniProtKB">
        <authorList>
            <consortium name="WormBaseParasite"/>
        </authorList>
    </citation>
    <scope>IDENTIFICATION</scope>
</reference>
<evidence type="ECO:0000259" key="3">
    <source>
        <dbReference type="Pfam" id="PF05649"/>
    </source>
</evidence>
<dbReference type="GO" id="GO:0004222">
    <property type="term" value="F:metalloendopeptidase activity"/>
    <property type="evidence" value="ECO:0007669"/>
    <property type="project" value="InterPro"/>
</dbReference>
<dbReference type="InterPro" id="IPR008753">
    <property type="entry name" value="Peptidase_M13_N"/>
</dbReference>
<dbReference type="GO" id="GO:0006508">
    <property type="term" value="P:proteolysis"/>
    <property type="evidence" value="ECO:0007669"/>
    <property type="project" value="InterPro"/>
</dbReference>
<evidence type="ECO:0000256" key="1">
    <source>
        <dbReference type="ARBA" id="ARBA00007357"/>
    </source>
</evidence>
<dbReference type="Pfam" id="PF05649">
    <property type="entry name" value="Peptidase_M13_N"/>
    <property type="match status" value="1"/>
</dbReference>
<dbReference type="Proteomes" id="UP000887565">
    <property type="component" value="Unplaced"/>
</dbReference>
<evidence type="ECO:0000313" key="4">
    <source>
        <dbReference type="Proteomes" id="UP000887565"/>
    </source>
</evidence>
<dbReference type="WBParaSite" id="nRc.2.0.1.t08192-RA">
    <property type="protein sequence ID" value="nRc.2.0.1.t08192-RA"/>
    <property type="gene ID" value="nRc.2.0.1.g08192"/>
</dbReference>
<dbReference type="InterPro" id="IPR000718">
    <property type="entry name" value="Peptidase_M13"/>
</dbReference>
<sequence>MIVFPSFVLFFTLLFSRQIRGHLYDPEGWMAASKYLKETLDHTIDPCNDFYGFVCAKWNKSFGSDSIHYEFDRARQYVTDRLISVLKSPDTKFDDNDPKSAYKRSLKYFYDQCTAKPYKDDEALIRFKIASFDSSLLNDFVH</sequence>
<dbReference type="Gene3D" id="3.40.390.10">
    <property type="entry name" value="Collagenase (Catalytic Domain)"/>
    <property type="match status" value="1"/>
</dbReference>
<comment type="similarity">
    <text evidence="1">Belongs to the peptidase M13 family.</text>
</comment>
<feature type="signal peptide" evidence="2">
    <location>
        <begin position="1"/>
        <end position="21"/>
    </location>
</feature>
<feature type="domain" description="Peptidase M13 N-terminal" evidence="3">
    <location>
        <begin position="46"/>
        <end position="116"/>
    </location>
</feature>
<dbReference type="InterPro" id="IPR024079">
    <property type="entry name" value="MetalloPept_cat_dom_sf"/>
</dbReference>